<dbReference type="OrthoDB" id="5289248at2759"/>
<evidence type="ECO:0000313" key="2">
    <source>
        <dbReference type="Proteomes" id="UP000070544"/>
    </source>
</evidence>
<dbReference type="PANTHER" id="PTHR34615">
    <property type="entry name" value="PX DOMAIN-CONTAINING PROTEIN"/>
    <property type="match status" value="1"/>
</dbReference>
<dbReference type="Proteomes" id="UP000070544">
    <property type="component" value="Unassembled WGS sequence"/>
</dbReference>
<reference evidence="1 2" key="1">
    <citation type="journal article" date="2015" name="Genome Biol. Evol.">
        <title>Phylogenomic analyses indicate that early fungi evolved digesting cell walls of algal ancestors of land plants.</title>
        <authorList>
            <person name="Chang Y."/>
            <person name="Wang S."/>
            <person name="Sekimoto S."/>
            <person name="Aerts A.L."/>
            <person name="Choi C."/>
            <person name="Clum A."/>
            <person name="LaButti K.M."/>
            <person name="Lindquist E.A."/>
            <person name="Yee Ngan C."/>
            <person name="Ohm R.A."/>
            <person name="Salamov A.A."/>
            <person name="Grigoriev I.V."/>
            <person name="Spatafora J.W."/>
            <person name="Berbee M.L."/>
        </authorList>
    </citation>
    <scope>NUCLEOTIDE SEQUENCE [LARGE SCALE GENOMIC DNA]</scope>
    <source>
        <strain evidence="1 2">JEL478</strain>
    </source>
</reference>
<gene>
    <name evidence="1" type="ORF">M427DRAFT_51131</name>
</gene>
<proteinExistence type="predicted"/>
<accession>A0A139AYE3</accession>
<organism evidence="1 2">
    <name type="scientific">Gonapodya prolifera (strain JEL478)</name>
    <name type="common">Monoblepharis prolifera</name>
    <dbReference type="NCBI Taxonomy" id="1344416"/>
    <lineage>
        <taxon>Eukaryota</taxon>
        <taxon>Fungi</taxon>
        <taxon>Fungi incertae sedis</taxon>
        <taxon>Chytridiomycota</taxon>
        <taxon>Chytridiomycota incertae sedis</taxon>
        <taxon>Monoblepharidomycetes</taxon>
        <taxon>Monoblepharidales</taxon>
        <taxon>Gonapodyaceae</taxon>
        <taxon>Gonapodya</taxon>
    </lineage>
</organism>
<dbReference type="PANTHER" id="PTHR34615:SF1">
    <property type="entry name" value="PX DOMAIN-CONTAINING PROTEIN"/>
    <property type="match status" value="1"/>
</dbReference>
<evidence type="ECO:0000313" key="1">
    <source>
        <dbReference type="EMBL" id="KXS21749.1"/>
    </source>
</evidence>
<keyword evidence="2" id="KW-1185">Reference proteome</keyword>
<dbReference type="AlphaFoldDB" id="A0A139AYE3"/>
<dbReference type="EMBL" id="KQ965732">
    <property type="protein sequence ID" value="KXS21749.1"/>
    <property type="molecule type" value="Genomic_DNA"/>
</dbReference>
<name>A0A139AYE3_GONPJ</name>
<protein>
    <submittedName>
        <fullName evidence="1">Uncharacterized protein</fullName>
    </submittedName>
</protein>
<sequence length="188" mass="21147">MDQSSLELAGMAVMSTQGGRNCGGTRFCSRWCSLFAASIIPQECPTFPSSRMDLDAMTPADCRLRFTFDKTDMPRLQQALHIPAIVSMDNRLIVPGIEVLCTVLRHLSFPTRLDDLSKEFGREGSEISRIYQWGIAHICAPFKVLQEYADAVKDAGAPYVDCFGFVDGTVWQICRPLQYQRQLFNLHC</sequence>